<protein>
    <submittedName>
        <fullName evidence="6">IclR family transcriptional regulator</fullName>
    </submittedName>
</protein>
<sequence>MSAEATRATTEEQASGRVQSLDRAVALLNAVSANAPEGRSAAELAVECGLNRATAWRLLATLEHHALVERDPVTNRYSIGFAISRMAATAGVDGLVRRAHDVLERLSRESGETANLAVVQRLGLTYVDEVAPPVVLSARWLGKQVPIHATSAGKAFLAWLPDDEVEAILGSPLAEFTETTRTDRDALLTELTDIRERGYSVSVGELENEVYGIAAPVLDARQRPFAIVSIWGPRDRVPESRFPELGTLARRGAEAIAAAAT</sequence>
<keyword evidence="1" id="KW-0805">Transcription regulation</keyword>
<evidence type="ECO:0000259" key="4">
    <source>
        <dbReference type="PROSITE" id="PS51077"/>
    </source>
</evidence>
<dbReference type="InterPro" id="IPR029016">
    <property type="entry name" value="GAF-like_dom_sf"/>
</dbReference>
<dbReference type="PANTHER" id="PTHR30136:SF24">
    <property type="entry name" value="HTH-TYPE TRANSCRIPTIONAL REPRESSOR ALLR"/>
    <property type="match status" value="1"/>
</dbReference>
<feature type="domain" description="IclR-ED" evidence="5">
    <location>
        <begin position="82"/>
        <end position="261"/>
    </location>
</feature>
<comment type="caution">
    <text evidence="6">The sequence shown here is derived from an EMBL/GenBank/DDBJ whole genome shotgun (WGS) entry which is preliminary data.</text>
</comment>
<dbReference type="InterPro" id="IPR005471">
    <property type="entry name" value="Tscrpt_reg_IclR_N"/>
</dbReference>
<dbReference type="PANTHER" id="PTHR30136">
    <property type="entry name" value="HELIX-TURN-HELIX TRANSCRIPTIONAL REGULATOR, ICLR FAMILY"/>
    <property type="match status" value="1"/>
</dbReference>
<keyword evidence="3" id="KW-0804">Transcription</keyword>
<dbReference type="SUPFAM" id="SSF55781">
    <property type="entry name" value="GAF domain-like"/>
    <property type="match status" value="1"/>
</dbReference>
<gene>
    <name evidence="6" type="ORF">ACFQRI_00745</name>
</gene>
<dbReference type="InterPro" id="IPR050707">
    <property type="entry name" value="HTH_MetabolicPath_Reg"/>
</dbReference>
<dbReference type="PROSITE" id="PS51077">
    <property type="entry name" value="HTH_ICLR"/>
    <property type="match status" value="1"/>
</dbReference>
<evidence type="ECO:0000313" key="6">
    <source>
        <dbReference type="EMBL" id="MFC7339921.1"/>
    </source>
</evidence>
<dbReference type="InterPro" id="IPR014757">
    <property type="entry name" value="Tscrpt_reg_IclR_C"/>
</dbReference>
<dbReference type="Pfam" id="PF01614">
    <property type="entry name" value="IclR_C"/>
    <property type="match status" value="1"/>
</dbReference>
<dbReference type="InterPro" id="IPR036390">
    <property type="entry name" value="WH_DNA-bd_sf"/>
</dbReference>
<proteinExistence type="predicted"/>
<evidence type="ECO:0000259" key="5">
    <source>
        <dbReference type="PROSITE" id="PS51078"/>
    </source>
</evidence>
<organism evidence="6 7">
    <name type="scientific">Saccharopolyspora griseoalba</name>
    <dbReference type="NCBI Taxonomy" id="1431848"/>
    <lineage>
        <taxon>Bacteria</taxon>
        <taxon>Bacillati</taxon>
        <taxon>Actinomycetota</taxon>
        <taxon>Actinomycetes</taxon>
        <taxon>Pseudonocardiales</taxon>
        <taxon>Pseudonocardiaceae</taxon>
        <taxon>Saccharopolyspora</taxon>
    </lineage>
</organism>
<dbReference type="SUPFAM" id="SSF46785">
    <property type="entry name" value="Winged helix' DNA-binding domain"/>
    <property type="match status" value="1"/>
</dbReference>
<dbReference type="RefSeq" id="WP_380662909.1">
    <property type="nucleotide sequence ID" value="NZ_JBHTCJ010000001.1"/>
</dbReference>
<dbReference type="Pfam" id="PF09339">
    <property type="entry name" value="HTH_IclR"/>
    <property type="match status" value="1"/>
</dbReference>
<evidence type="ECO:0000256" key="1">
    <source>
        <dbReference type="ARBA" id="ARBA00023015"/>
    </source>
</evidence>
<dbReference type="InterPro" id="IPR036388">
    <property type="entry name" value="WH-like_DNA-bd_sf"/>
</dbReference>
<feature type="domain" description="HTH iclR-type" evidence="4">
    <location>
        <begin position="18"/>
        <end position="81"/>
    </location>
</feature>
<dbReference type="SMART" id="SM00346">
    <property type="entry name" value="HTH_ICLR"/>
    <property type="match status" value="1"/>
</dbReference>
<reference evidence="7" key="1">
    <citation type="journal article" date="2019" name="Int. J. Syst. Evol. Microbiol.">
        <title>The Global Catalogue of Microorganisms (GCM) 10K type strain sequencing project: providing services to taxonomists for standard genome sequencing and annotation.</title>
        <authorList>
            <consortium name="The Broad Institute Genomics Platform"/>
            <consortium name="The Broad Institute Genome Sequencing Center for Infectious Disease"/>
            <person name="Wu L."/>
            <person name="Ma J."/>
        </authorList>
    </citation>
    <scope>NUCLEOTIDE SEQUENCE [LARGE SCALE GENOMIC DNA]</scope>
    <source>
        <strain evidence="7">WLHS5</strain>
    </source>
</reference>
<name>A0ABW2LGK8_9PSEU</name>
<accession>A0ABW2LGK8</accession>
<dbReference type="PROSITE" id="PS51078">
    <property type="entry name" value="ICLR_ED"/>
    <property type="match status" value="1"/>
</dbReference>
<dbReference type="Gene3D" id="1.10.10.10">
    <property type="entry name" value="Winged helix-like DNA-binding domain superfamily/Winged helix DNA-binding domain"/>
    <property type="match status" value="1"/>
</dbReference>
<evidence type="ECO:0000256" key="2">
    <source>
        <dbReference type="ARBA" id="ARBA00023125"/>
    </source>
</evidence>
<keyword evidence="2" id="KW-0238">DNA-binding</keyword>
<dbReference type="Proteomes" id="UP001596504">
    <property type="component" value="Unassembled WGS sequence"/>
</dbReference>
<evidence type="ECO:0000256" key="3">
    <source>
        <dbReference type="ARBA" id="ARBA00023163"/>
    </source>
</evidence>
<dbReference type="Gene3D" id="3.30.450.40">
    <property type="match status" value="1"/>
</dbReference>
<evidence type="ECO:0000313" key="7">
    <source>
        <dbReference type="Proteomes" id="UP001596504"/>
    </source>
</evidence>
<keyword evidence="7" id="KW-1185">Reference proteome</keyword>
<dbReference type="EMBL" id="JBHTCJ010000001">
    <property type="protein sequence ID" value="MFC7339921.1"/>
    <property type="molecule type" value="Genomic_DNA"/>
</dbReference>